<evidence type="ECO:0000259" key="4">
    <source>
        <dbReference type="PROSITE" id="PS51084"/>
    </source>
</evidence>
<dbReference type="OMA" id="CFNPRSF"/>
<accession>A0A158QM54</accession>
<dbReference type="WBParaSite" id="HPLM_0000771201-mRNA-1">
    <property type="protein sequence ID" value="HPLM_0000771201-mRNA-1"/>
    <property type="gene ID" value="HPLM_0000771201"/>
</dbReference>
<evidence type="ECO:0000256" key="3">
    <source>
        <dbReference type="PROSITE-ProRule" id="PRU00464"/>
    </source>
</evidence>
<feature type="short sequence motif" description="Histidine triad motif" evidence="2 3">
    <location>
        <begin position="248"/>
        <end position="252"/>
    </location>
</feature>
<dbReference type="EMBL" id="UZAF01016711">
    <property type="protein sequence ID" value="VDO32728.1"/>
    <property type="molecule type" value="Genomic_DNA"/>
</dbReference>
<proteinExistence type="predicted"/>
<evidence type="ECO:0000313" key="6">
    <source>
        <dbReference type="Proteomes" id="UP000268014"/>
    </source>
</evidence>
<dbReference type="OrthoDB" id="672793at2759"/>
<sequence>MQKSLGVLSSCALPSLVRPKMSEVEKAQTAVRENDTIFGKIIRKEIPAKIIYEDDDVLAFHDVSPQAPVHFLVIPKKRIAMLQEAEDSDQALLGKLMLTAAKVARDLGLEKGYRVVVNNGPDGCQSCGNHRRHRSHIEDMSEIERASSAVREEDTVFGRIIRREIPAKILYEDEEVMAFNDISPQAPVHFLVIPKKRIPMLQEAEDQDQLLFGKLMLTAAKIARDLRLKDGYRIVLNNGRDACQSVLHLHLHVLGGRQLAWPPGFKYVGRVKTSVL</sequence>
<reference evidence="7" key="1">
    <citation type="submission" date="2016-04" db="UniProtKB">
        <authorList>
            <consortium name="WormBaseParasite"/>
        </authorList>
    </citation>
    <scope>IDENTIFICATION</scope>
</reference>
<dbReference type="Pfam" id="PF01230">
    <property type="entry name" value="HIT"/>
    <property type="match status" value="2"/>
</dbReference>
<comment type="caution">
    <text evidence="3">Lacks conserved residue(s) required for the propagation of feature annotation.</text>
</comment>
<organism evidence="7">
    <name type="scientific">Haemonchus placei</name>
    <name type="common">Barber's pole worm</name>
    <dbReference type="NCBI Taxonomy" id="6290"/>
    <lineage>
        <taxon>Eukaryota</taxon>
        <taxon>Metazoa</taxon>
        <taxon>Ecdysozoa</taxon>
        <taxon>Nematoda</taxon>
        <taxon>Chromadorea</taxon>
        <taxon>Rhabditida</taxon>
        <taxon>Rhabditina</taxon>
        <taxon>Rhabditomorpha</taxon>
        <taxon>Strongyloidea</taxon>
        <taxon>Trichostrongylidae</taxon>
        <taxon>Haemonchus</taxon>
    </lineage>
</organism>
<gene>
    <name evidence="5" type="ORF">HPLM_LOCUS7704</name>
</gene>
<protein>
    <submittedName>
        <fullName evidence="7">HIT domain-containing protein</fullName>
    </submittedName>
</protein>
<dbReference type="FunFam" id="3.30.428.10:FF:000005">
    <property type="entry name" value="Histidine triad nucleotide-binding protein 1"/>
    <property type="match status" value="1"/>
</dbReference>
<dbReference type="SUPFAM" id="SSF54197">
    <property type="entry name" value="HIT-like"/>
    <property type="match status" value="2"/>
</dbReference>
<dbReference type="Proteomes" id="UP000268014">
    <property type="component" value="Unassembled WGS sequence"/>
</dbReference>
<dbReference type="PROSITE" id="PS00892">
    <property type="entry name" value="HIT_1"/>
    <property type="match status" value="1"/>
</dbReference>
<dbReference type="InterPro" id="IPR019808">
    <property type="entry name" value="Histidine_triad_CS"/>
</dbReference>
<dbReference type="InterPro" id="IPR036265">
    <property type="entry name" value="HIT-like_sf"/>
</dbReference>
<dbReference type="InterPro" id="IPR001310">
    <property type="entry name" value="Histidine_triad_HIT"/>
</dbReference>
<keyword evidence="6" id="KW-1185">Reference proteome</keyword>
<dbReference type="CDD" id="cd01276">
    <property type="entry name" value="PKCI_related"/>
    <property type="match status" value="2"/>
</dbReference>
<evidence type="ECO:0000313" key="7">
    <source>
        <dbReference type="WBParaSite" id="HPLM_0000771201-mRNA-1"/>
    </source>
</evidence>
<dbReference type="AlphaFoldDB" id="A0A158QM54"/>
<feature type="domain" description="HIT" evidence="4">
    <location>
        <begin position="37"/>
        <end position="107"/>
    </location>
</feature>
<dbReference type="GO" id="GO:0003824">
    <property type="term" value="F:catalytic activity"/>
    <property type="evidence" value="ECO:0007669"/>
    <property type="project" value="InterPro"/>
</dbReference>
<feature type="domain" description="HIT" evidence="4">
    <location>
        <begin position="156"/>
        <end position="265"/>
    </location>
</feature>
<evidence type="ECO:0000313" key="5">
    <source>
        <dbReference type="EMBL" id="VDO32728.1"/>
    </source>
</evidence>
<dbReference type="PANTHER" id="PTHR23089">
    <property type="entry name" value="HISTIDINE TRIAD HIT PROTEIN"/>
    <property type="match status" value="1"/>
</dbReference>
<reference evidence="5 6" key="2">
    <citation type="submission" date="2018-11" db="EMBL/GenBank/DDBJ databases">
        <authorList>
            <consortium name="Pathogen Informatics"/>
        </authorList>
    </citation>
    <scope>NUCLEOTIDE SEQUENCE [LARGE SCALE GENOMIC DNA]</scope>
    <source>
        <strain evidence="5 6">MHpl1</strain>
    </source>
</reference>
<dbReference type="PRINTS" id="PR00332">
    <property type="entry name" value="HISTRIAD"/>
</dbReference>
<dbReference type="PROSITE" id="PS51084">
    <property type="entry name" value="HIT_2"/>
    <property type="match status" value="2"/>
</dbReference>
<dbReference type="Gene3D" id="3.30.428.10">
    <property type="entry name" value="HIT-like"/>
    <property type="match status" value="2"/>
</dbReference>
<dbReference type="STRING" id="6290.A0A158QM54"/>
<dbReference type="InterPro" id="IPR011146">
    <property type="entry name" value="HIT-like"/>
</dbReference>
<evidence type="ECO:0000256" key="1">
    <source>
        <dbReference type="PIRSR" id="PIRSR601310-1"/>
    </source>
</evidence>
<feature type="active site" description="Tele-AMP-histidine intermediate" evidence="1">
    <location>
        <position position="250"/>
    </location>
</feature>
<name>A0A158QM54_HAEPC</name>
<evidence type="ECO:0000256" key="2">
    <source>
        <dbReference type="PIRSR" id="PIRSR601310-3"/>
    </source>
</evidence>